<dbReference type="AlphaFoldDB" id="A0A9W5T9N9"/>
<dbReference type="EC" id="3.1.1.29" evidence="1"/>
<reference evidence="6" key="1">
    <citation type="submission" date="2019-12" db="EMBL/GenBank/DDBJ databases">
        <title>Genome sequence of Babesia ovis.</title>
        <authorList>
            <person name="Yamagishi J."/>
            <person name="Sevinc F."/>
            <person name="Xuan X."/>
        </authorList>
    </citation>
    <scope>NUCLEOTIDE SEQUENCE</scope>
    <source>
        <strain evidence="6">Selcuk</strain>
    </source>
</reference>
<comment type="catalytic activity">
    <reaction evidence="4">
        <text>an N-acyl-L-alpha-aminoacyl-tRNA + H2O = an N-acyl-L-amino acid + a tRNA + H(+)</text>
        <dbReference type="Rhea" id="RHEA:54448"/>
        <dbReference type="Rhea" id="RHEA-COMP:10123"/>
        <dbReference type="Rhea" id="RHEA-COMP:13883"/>
        <dbReference type="ChEBI" id="CHEBI:15377"/>
        <dbReference type="ChEBI" id="CHEBI:15378"/>
        <dbReference type="ChEBI" id="CHEBI:59874"/>
        <dbReference type="ChEBI" id="CHEBI:78442"/>
        <dbReference type="ChEBI" id="CHEBI:138191"/>
        <dbReference type="EC" id="3.1.1.29"/>
    </reaction>
</comment>
<dbReference type="FunFam" id="3.40.1490.10:FF:000001">
    <property type="entry name" value="Peptidyl-tRNA hydrolase 2"/>
    <property type="match status" value="1"/>
</dbReference>
<dbReference type="PANTHER" id="PTHR12649">
    <property type="entry name" value="PEPTIDYL-TRNA HYDROLASE 2"/>
    <property type="match status" value="1"/>
</dbReference>
<dbReference type="CDD" id="cd02430">
    <property type="entry name" value="PTH2"/>
    <property type="match status" value="1"/>
</dbReference>
<protein>
    <recommendedName>
        <fullName evidence="1">peptidyl-tRNA hydrolase</fullName>
        <ecNumber evidence="1">3.1.1.29</ecNumber>
    </recommendedName>
</protein>
<dbReference type="GO" id="GO:0004045">
    <property type="term" value="F:peptidyl-tRNA hydrolase activity"/>
    <property type="evidence" value="ECO:0007669"/>
    <property type="project" value="UniProtKB-EC"/>
</dbReference>
<keyword evidence="2 6" id="KW-0378">Hydrolase</keyword>
<feature type="chain" id="PRO_5040750098" description="peptidyl-tRNA hydrolase" evidence="5">
    <location>
        <begin position="25"/>
        <end position="183"/>
    </location>
</feature>
<sequence length="183" mass="19948">MDGDIHPRSLLLLCSLSWLIGLLSAPLARSAAEIWRTLTLGFRIGAKSVSRRHKLSASKDTDDEDGTEVKLVLCVRTDLEMGKGKIAAQCGHAAVGAYIDSINRKNPYLEEWMNDGQKKIVLKVKSREEMAELRRSAAAANVNYHITCDAGRTQIPAGSYTVIAIGPAPENVVNKITGHLKLL</sequence>
<evidence type="ECO:0000256" key="1">
    <source>
        <dbReference type="ARBA" id="ARBA00013260"/>
    </source>
</evidence>
<dbReference type="EMBL" id="BLIY01000009">
    <property type="protein sequence ID" value="GFE54094.1"/>
    <property type="molecule type" value="Genomic_DNA"/>
</dbReference>
<evidence type="ECO:0000313" key="6">
    <source>
        <dbReference type="EMBL" id="GFE54094.1"/>
    </source>
</evidence>
<dbReference type="NCBIfam" id="NF003314">
    <property type="entry name" value="PRK04322.1"/>
    <property type="match status" value="1"/>
</dbReference>
<dbReference type="SUPFAM" id="SSF102462">
    <property type="entry name" value="Peptidyl-tRNA hydrolase II"/>
    <property type="match status" value="1"/>
</dbReference>
<dbReference type="Pfam" id="PF01981">
    <property type="entry name" value="PTH2"/>
    <property type="match status" value="1"/>
</dbReference>
<name>A0A9W5T9N9_BABOV</name>
<accession>A0A9W5T9N9</accession>
<proteinExistence type="inferred from homology"/>
<comment type="similarity">
    <text evidence="3">Belongs to the PTH2 family.</text>
</comment>
<dbReference type="Gene3D" id="3.40.1490.10">
    <property type="entry name" value="Bit1"/>
    <property type="match status" value="1"/>
</dbReference>
<keyword evidence="5" id="KW-0732">Signal</keyword>
<gene>
    <name evidence="6" type="ORF">BaOVIS_014980</name>
</gene>
<evidence type="ECO:0000256" key="2">
    <source>
        <dbReference type="ARBA" id="ARBA00022801"/>
    </source>
</evidence>
<evidence type="ECO:0000256" key="3">
    <source>
        <dbReference type="ARBA" id="ARBA00038050"/>
    </source>
</evidence>
<dbReference type="InterPro" id="IPR002833">
    <property type="entry name" value="PTH2"/>
</dbReference>
<feature type="signal peptide" evidence="5">
    <location>
        <begin position="1"/>
        <end position="24"/>
    </location>
</feature>
<keyword evidence="7" id="KW-1185">Reference proteome</keyword>
<organism evidence="6 7">
    <name type="scientific">Babesia ovis</name>
    <dbReference type="NCBI Taxonomy" id="5869"/>
    <lineage>
        <taxon>Eukaryota</taxon>
        <taxon>Sar</taxon>
        <taxon>Alveolata</taxon>
        <taxon>Apicomplexa</taxon>
        <taxon>Aconoidasida</taxon>
        <taxon>Piroplasmida</taxon>
        <taxon>Babesiidae</taxon>
        <taxon>Babesia</taxon>
    </lineage>
</organism>
<evidence type="ECO:0000313" key="7">
    <source>
        <dbReference type="Proteomes" id="UP001057455"/>
    </source>
</evidence>
<dbReference type="PANTHER" id="PTHR12649:SF11">
    <property type="entry name" value="PEPTIDYL-TRNA HYDROLASE 2, MITOCHONDRIAL"/>
    <property type="match status" value="1"/>
</dbReference>
<dbReference type="NCBIfam" id="TIGR00283">
    <property type="entry name" value="arch_pth2"/>
    <property type="match status" value="1"/>
</dbReference>
<comment type="caution">
    <text evidence="6">The sequence shown here is derived from an EMBL/GenBank/DDBJ whole genome shotgun (WGS) entry which is preliminary data.</text>
</comment>
<dbReference type="InterPro" id="IPR023476">
    <property type="entry name" value="Pep_tRNA_hydro_II_dom_sf"/>
</dbReference>
<dbReference type="GO" id="GO:0005829">
    <property type="term" value="C:cytosol"/>
    <property type="evidence" value="ECO:0007669"/>
    <property type="project" value="TreeGrafter"/>
</dbReference>
<dbReference type="Proteomes" id="UP001057455">
    <property type="component" value="Unassembled WGS sequence"/>
</dbReference>
<dbReference type="OrthoDB" id="1733656at2759"/>
<evidence type="ECO:0000256" key="5">
    <source>
        <dbReference type="SAM" id="SignalP"/>
    </source>
</evidence>
<evidence type="ECO:0000256" key="4">
    <source>
        <dbReference type="ARBA" id="ARBA00048707"/>
    </source>
</evidence>